<evidence type="ECO:0000313" key="7">
    <source>
        <dbReference type="Proteomes" id="UP000610527"/>
    </source>
</evidence>
<dbReference type="Gene3D" id="1.10.10.10">
    <property type="entry name" value="Winged helix-like DNA-binding domain superfamily/Winged helix DNA-binding domain"/>
    <property type="match status" value="1"/>
</dbReference>
<comment type="similarity">
    <text evidence="1">Belongs to the LysR transcriptional regulatory family.</text>
</comment>
<proteinExistence type="inferred from homology"/>
<dbReference type="Gene3D" id="3.40.190.290">
    <property type="match status" value="1"/>
</dbReference>
<dbReference type="EMBL" id="JABVEG010000001">
    <property type="protein sequence ID" value="NUI81790.1"/>
    <property type="molecule type" value="Genomic_DNA"/>
</dbReference>
<evidence type="ECO:0000256" key="2">
    <source>
        <dbReference type="ARBA" id="ARBA00023015"/>
    </source>
</evidence>
<dbReference type="SUPFAM" id="SSF53850">
    <property type="entry name" value="Periplasmic binding protein-like II"/>
    <property type="match status" value="1"/>
</dbReference>
<dbReference type="InterPro" id="IPR000847">
    <property type="entry name" value="LysR_HTH_N"/>
</dbReference>
<evidence type="ECO:0000313" key="6">
    <source>
        <dbReference type="EMBL" id="NUI81790.1"/>
    </source>
</evidence>
<dbReference type="RefSeq" id="WP_053030126.1">
    <property type="nucleotide sequence ID" value="NZ_CUEE01000005.1"/>
</dbReference>
<reference evidence="6 7" key="1">
    <citation type="submission" date="2020-06" db="EMBL/GenBank/DDBJ databases">
        <title>Staphylococcus borealis sp. nov. -A novel member of the Staphylococcaceae family isolated from skin and blood in humans.</title>
        <authorList>
            <person name="Pain M."/>
            <person name="Wolden R."/>
            <person name="Jaen-Luchoro D."/>
            <person name="Salva-Serra F."/>
            <person name="Iglesias B.P."/>
            <person name="Karlsson R."/>
            <person name="Klingenberg C."/>
            <person name="Cavanagh J.P."/>
        </authorList>
    </citation>
    <scope>NUCLEOTIDE SEQUENCE [LARGE SCALE GENOMIC DNA]</scope>
    <source>
        <strain evidence="6 7">58-22</strain>
    </source>
</reference>
<dbReference type="InterPro" id="IPR005119">
    <property type="entry name" value="LysR_subst-bd"/>
</dbReference>
<evidence type="ECO:0000256" key="3">
    <source>
        <dbReference type="ARBA" id="ARBA00023125"/>
    </source>
</evidence>
<accession>A0ABX2LHL7</accession>
<keyword evidence="3" id="KW-0238">DNA-binding</keyword>
<dbReference type="InterPro" id="IPR050950">
    <property type="entry name" value="HTH-type_LysR_regulators"/>
</dbReference>
<evidence type="ECO:0000259" key="5">
    <source>
        <dbReference type="PROSITE" id="PS50931"/>
    </source>
</evidence>
<dbReference type="InterPro" id="IPR036388">
    <property type="entry name" value="WH-like_DNA-bd_sf"/>
</dbReference>
<protein>
    <submittedName>
        <fullName evidence="6">LysR family transcriptional regulator</fullName>
    </submittedName>
</protein>
<gene>
    <name evidence="6" type="ORF">HUN84_03315</name>
</gene>
<comment type="caution">
    <text evidence="6">The sequence shown here is derived from an EMBL/GenBank/DDBJ whole genome shotgun (WGS) entry which is preliminary data.</text>
</comment>
<evidence type="ECO:0000256" key="4">
    <source>
        <dbReference type="ARBA" id="ARBA00023163"/>
    </source>
</evidence>
<feature type="domain" description="HTH lysR-type" evidence="5">
    <location>
        <begin position="1"/>
        <end position="58"/>
    </location>
</feature>
<keyword evidence="4" id="KW-0804">Transcription</keyword>
<evidence type="ECO:0000256" key="1">
    <source>
        <dbReference type="ARBA" id="ARBA00009437"/>
    </source>
</evidence>
<dbReference type="InterPro" id="IPR036390">
    <property type="entry name" value="WH_DNA-bd_sf"/>
</dbReference>
<dbReference type="PRINTS" id="PR00039">
    <property type="entry name" value="HTHLYSR"/>
</dbReference>
<dbReference type="SUPFAM" id="SSF46785">
    <property type="entry name" value="Winged helix' DNA-binding domain"/>
    <property type="match status" value="1"/>
</dbReference>
<dbReference type="Pfam" id="PF00126">
    <property type="entry name" value="HTH_1"/>
    <property type="match status" value="1"/>
</dbReference>
<dbReference type="Proteomes" id="UP000610527">
    <property type="component" value="Unassembled WGS sequence"/>
</dbReference>
<dbReference type="Pfam" id="PF03466">
    <property type="entry name" value="LysR_substrate"/>
    <property type="match status" value="1"/>
</dbReference>
<keyword evidence="2" id="KW-0805">Transcription regulation</keyword>
<sequence length="300" mass="34693">MNFEQLSYVKTVYEQESMIHASERMHISQSAMSQSIAHLEEELGYKLFYRSRKGTVPTEIGKRLIPKILDIIEAKHALLSEVDSIETHFEGRIKIATNPTLFHKLLPKVLSQFKKDHPNVDIEVIESDKEDILRMIEDHDIDLGLIGKTNHSEISNHIIEFPLYFGSNFKLIVPAKSKLSFKETVDLEDIKAYPFVLYDRSFYHHHLKKFQEANGDLKIVFRTNNPIVLMRTVAEGLGVGIVSSFMVENEPFLNNEWIKALPLGQSFDYTVDFVAITHQEHQNDPTVLEFINYLKDYKTL</sequence>
<dbReference type="GeneID" id="74186490"/>
<dbReference type="CDD" id="cd05466">
    <property type="entry name" value="PBP2_LTTR_substrate"/>
    <property type="match status" value="1"/>
</dbReference>
<keyword evidence="7" id="KW-1185">Reference proteome</keyword>
<name>A0ABX2LHL7_9STAP</name>
<dbReference type="PANTHER" id="PTHR30419">
    <property type="entry name" value="HTH-TYPE TRANSCRIPTIONAL REGULATOR YBHD"/>
    <property type="match status" value="1"/>
</dbReference>
<dbReference type="PROSITE" id="PS50931">
    <property type="entry name" value="HTH_LYSR"/>
    <property type="match status" value="1"/>
</dbReference>
<organism evidence="6 7">
    <name type="scientific">Staphylococcus borealis</name>
    <dbReference type="NCBI Taxonomy" id="2742203"/>
    <lineage>
        <taxon>Bacteria</taxon>
        <taxon>Bacillati</taxon>
        <taxon>Bacillota</taxon>
        <taxon>Bacilli</taxon>
        <taxon>Bacillales</taxon>
        <taxon>Staphylococcaceae</taxon>
        <taxon>Staphylococcus</taxon>
    </lineage>
</organism>